<dbReference type="InterPro" id="IPR003439">
    <property type="entry name" value="ABC_transporter-like_ATP-bd"/>
</dbReference>
<dbReference type="GO" id="GO:0016887">
    <property type="term" value="F:ATP hydrolysis activity"/>
    <property type="evidence" value="ECO:0007669"/>
    <property type="project" value="InterPro"/>
</dbReference>
<dbReference type="InterPro" id="IPR027417">
    <property type="entry name" value="P-loop_NTPase"/>
</dbReference>
<protein>
    <submittedName>
        <fullName evidence="6">Daunorubicin/doxorubicin resistance ATP-binding protein DrrA</fullName>
        <ecNumber evidence="6">3.6.3.-</ecNumber>
    </submittedName>
</protein>
<evidence type="ECO:0000256" key="1">
    <source>
        <dbReference type="ARBA" id="ARBA00005417"/>
    </source>
</evidence>
<organism evidence="6 7">
    <name type="scientific">Dermatophilus congolensis</name>
    <dbReference type="NCBI Taxonomy" id="1863"/>
    <lineage>
        <taxon>Bacteria</taxon>
        <taxon>Bacillati</taxon>
        <taxon>Actinomycetota</taxon>
        <taxon>Actinomycetes</taxon>
        <taxon>Micrococcales</taxon>
        <taxon>Dermatophilaceae</taxon>
        <taxon>Dermatophilus</taxon>
    </lineage>
</organism>
<gene>
    <name evidence="6" type="primary">drrA_5</name>
    <name evidence="6" type="ORF">SAMEA4475696_01296</name>
</gene>
<dbReference type="InterPro" id="IPR003593">
    <property type="entry name" value="AAA+_ATPase"/>
</dbReference>
<dbReference type="SUPFAM" id="SSF52540">
    <property type="entry name" value="P-loop containing nucleoside triphosphate hydrolases"/>
    <property type="match status" value="1"/>
</dbReference>
<dbReference type="InterPro" id="IPR017871">
    <property type="entry name" value="ABC_transporter-like_CS"/>
</dbReference>
<dbReference type="PANTHER" id="PTHR43335:SF4">
    <property type="entry name" value="ABC TRANSPORTER, ATP-BINDING PROTEIN"/>
    <property type="match status" value="1"/>
</dbReference>
<sequence length="318" mass="35016">MSSDLKVQPHADRAAGRYAQAAIRTHSLTKEYRGIPVVDRVSITVPEQSVYGFLGLNGAGKSTTMKMLLGLIRISCGQATVLGRDIRAGRAEILAATGSLIEGPSFYGHLTGAQNMEIVRRVRGARSDIYGLLAYLGLEKARDKKVREYSLGMKQRLGIAMALIAEPRLLILDEPTNGLDPAGIHEIREMIRRFPADHGLTVLMSSHILSEVQQVADNIGIIHRGRLVFEGPLEALRGASQLRLRTNNDSLAHAYLRANGAPLQPDSLTLPWLDDVTVATMVRDLLRQGIDVYRVEGYEETLEDVFLRITGEAQEGQW</sequence>
<reference evidence="6 7" key="1">
    <citation type="submission" date="2017-06" db="EMBL/GenBank/DDBJ databases">
        <authorList>
            <consortium name="Pathogen Informatics"/>
        </authorList>
    </citation>
    <scope>NUCLEOTIDE SEQUENCE [LARGE SCALE GENOMIC DNA]</scope>
    <source>
        <strain evidence="6 7">NCTC13039</strain>
    </source>
</reference>
<dbReference type="PANTHER" id="PTHR43335">
    <property type="entry name" value="ABC TRANSPORTER, ATP-BINDING PROTEIN"/>
    <property type="match status" value="1"/>
</dbReference>
<dbReference type="EMBL" id="LT906453">
    <property type="protein sequence ID" value="SNV21624.1"/>
    <property type="molecule type" value="Genomic_DNA"/>
</dbReference>
<keyword evidence="6" id="KW-0378">Hydrolase</keyword>
<evidence type="ECO:0000313" key="6">
    <source>
        <dbReference type="EMBL" id="SNV21624.1"/>
    </source>
</evidence>
<dbReference type="Gene3D" id="3.40.50.300">
    <property type="entry name" value="P-loop containing nucleotide triphosphate hydrolases"/>
    <property type="match status" value="1"/>
</dbReference>
<feature type="domain" description="ABC transporter" evidence="5">
    <location>
        <begin position="23"/>
        <end position="249"/>
    </location>
</feature>
<dbReference type="Pfam" id="PF00005">
    <property type="entry name" value="ABC_tran"/>
    <property type="match status" value="1"/>
</dbReference>
<dbReference type="STRING" id="1121387.GCA_000429885_02015"/>
<evidence type="ECO:0000256" key="2">
    <source>
        <dbReference type="ARBA" id="ARBA00022448"/>
    </source>
</evidence>
<accession>A0A239VJ52</accession>
<comment type="similarity">
    <text evidence="1">Belongs to the ABC transporter superfamily.</text>
</comment>
<evidence type="ECO:0000256" key="3">
    <source>
        <dbReference type="ARBA" id="ARBA00022741"/>
    </source>
</evidence>
<proteinExistence type="inferred from homology"/>
<keyword evidence="2" id="KW-0813">Transport</keyword>
<dbReference type="KEGG" id="dco:SAMEA4475696_1296"/>
<dbReference type="SMART" id="SM00382">
    <property type="entry name" value="AAA"/>
    <property type="match status" value="1"/>
</dbReference>
<dbReference type="PROSITE" id="PS00211">
    <property type="entry name" value="ABC_TRANSPORTER_1"/>
    <property type="match status" value="1"/>
</dbReference>
<keyword evidence="3" id="KW-0547">Nucleotide-binding</keyword>
<dbReference type="PROSITE" id="PS50893">
    <property type="entry name" value="ABC_TRANSPORTER_2"/>
    <property type="match status" value="1"/>
</dbReference>
<evidence type="ECO:0000259" key="5">
    <source>
        <dbReference type="PROSITE" id="PS50893"/>
    </source>
</evidence>
<dbReference type="OrthoDB" id="9804819at2"/>
<dbReference type="EC" id="3.6.3.-" evidence="6"/>
<dbReference type="AlphaFoldDB" id="A0A239VJ52"/>
<dbReference type="Proteomes" id="UP000242637">
    <property type="component" value="Chromosome 1"/>
</dbReference>
<dbReference type="GeneID" id="63459522"/>
<evidence type="ECO:0000313" key="7">
    <source>
        <dbReference type="Proteomes" id="UP000242637"/>
    </source>
</evidence>
<evidence type="ECO:0000256" key="4">
    <source>
        <dbReference type="ARBA" id="ARBA00022840"/>
    </source>
</evidence>
<keyword evidence="4 6" id="KW-0067">ATP-binding</keyword>
<dbReference type="GO" id="GO:0005524">
    <property type="term" value="F:ATP binding"/>
    <property type="evidence" value="ECO:0007669"/>
    <property type="project" value="UniProtKB-KW"/>
</dbReference>
<name>A0A239VJ52_9MICO</name>
<keyword evidence="7" id="KW-1185">Reference proteome</keyword>
<dbReference type="RefSeq" id="WP_084441422.1">
    <property type="nucleotide sequence ID" value="NZ_LT906453.1"/>
</dbReference>